<evidence type="ECO:0000313" key="2">
    <source>
        <dbReference type="Proteomes" id="UP000179807"/>
    </source>
</evidence>
<evidence type="ECO:0000313" key="1">
    <source>
        <dbReference type="EMBL" id="OHT05748.1"/>
    </source>
</evidence>
<dbReference type="VEuPathDB" id="TrichDB:TRFO_26417"/>
<gene>
    <name evidence="1" type="ORF">TRFO_26417</name>
</gene>
<keyword evidence="2" id="KW-1185">Reference proteome</keyword>
<dbReference type="InterPro" id="IPR036770">
    <property type="entry name" value="Ankyrin_rpt-contain_sf"/>
</dbReference>
<accession>A0A1J4K7Q9</accession>
<dbReference type="GeneID" id="94839639"/>
<sequence>MKTAILSGNEEIFDYLLEKLSPVDLTTKQFILENAAKTGLPKLIQKIYELWPNDVVFNFDVIKATIESQNIEAIEYLFKNGADINLINDKIFSNMHNYSILFYLIRRGAKFEFSPTNKAFVNLIKNAKVNDLKFCIQKGAKITQEHIEMSQCLLLKKTLQSIPLMTLIFDNNPDLSEKSFLIREITYIALNSGTKYRKLLQRAIDLNAKIDKLSVKNAVQRKSLPILKMFVKNGVRLSGHKLLKFFNTDQDLPSLKELLTDYSQISDYDNFMNDAQVYSADQSIIDYLNEWKESFNTNN</sequence>
<proteinExistence type="predicted"/>
<organism evidence="1 2">
    <name type="scientific">Tritrichomonas foetus</name>
    <dbReference type="NCBI Taxonomy" id="1144522"/>
    <lineage>
        <taxon>Eukaryota</taxon>
        <taxon>Metamonada</taxon>
        <taxon>Parabasalia</taxon>
        <taxon>Tritrichomonadida</taxon>
        <taxon>Tritrichomonadidae</taxon>
        <taxon>Tritrichomonas</taxon>
    </lineage>
</organism>
<dbReference type="Proteomes" id="UP000179807">
    <property type="component" value="Unassembled WGS sequence"/>
</dbReference>
<dbReference type="SUPFAM" id="SSF140860">
    <property type="entry name" value="Pseudo ankyrin repeat-like"/>
    <property type="match status" value="1"/>
</dbReference>
<dbReference type="EMBL" id="MLAK01000747">
    <property type="protein sequence ID" value="OHT05748.1"/>
    <property type="molecule type" value="Genomic_DNA"/>
</dbReference>
<dbReference type="Gene3D" id="1.25.40.20">
    <property type="entry name" value="Ankyrin repeat-containing domain"/>
    <property type="match status" value="1"/>
</dbReference>
<dbReference type="AlphaFoldDB" id="A0A1J4K7Q9"/>
<dbReference type="RefSeq" id="XP_068358884.1">
    <property type="nucleotide sequence ID" value="XM_068504935.1"/>
</dbReference>
<comment type="caution">
    <text evidence="1">The sequence shown here is derived from an EMBL/GenBank/DDBJ whole genome shotgun (WGS) entry which is preliminary data.</text>
</comment>
<name>A0A1J4K7Q9_9EUKA</name>
<evidence type="ECO:0008006" key="3">
    <source>
        <dbReference type="Google" id="ProtNLM"/>
    </source>
</evidence>
<protein>
    <recommendedName>
        <fullName evidence="3">DUF3447 domain-containing protein</fullName>
    </recommendedName>
</protein>
<reference evidence="1" key="1">
    <citation type="submission" date="2016-10" db="EMBL/GenBank/DDBJ databases">
        <authorList>
            <person name="Benchimol M."/>
            <person name="Almeida L.G."/>
            <person name="Vasconcelos A.T."/>
            <person name="Perreira-Neves A."/>
            <person name="Rosa I.A."/>
            <person name="Tasca T."/>
            <person name="Bogo M.R."/>
            <person name="de Souza W."/>
        </authorList>
    </citation>
    <scope>NUCLEOTIDE SEQUENCE [LARGE SCALE GENOMIC DNA]</scope>
    <source>
        <strain evidence="1">K</strain>
    </source>
</reference>